<dbReference type="STRING" id="463040.CAL15_09220"/>
<dbReference type="GO" id="GO:0006567">
    <property type="term" value="P:L-threonine catabolic process"/>
    <property type="evidence" value="ECO:0007669"/>
    <property type="project" value="TreeGrafter"/>
</dbReference>
<keyword evidence="4" id="KW-0663">Pyridoxal phosphate</keyword>
<dbReference type="Pfam" id="PF01212">
    <property type="entry name" value="Beta_elim_lyase"/>
    <property type="match status" value="1"/>
</dbReference>
<sequence>MNQNTNVPNHAIDLRSDTVTLPTADMYEAIATARLGDDGLDADPTARELEAATAELLGKEDGVYFPSCTMANLATIMVQAARQDIVLAQEDSHIYGAERGGAVLTGAFYQPIRGECGAMDLDLLSDALDSRRSKLRTALVCLENTHNSAGGTVLPVEYMRDVAALARAAGAAVHLDGARMFNAAAYLGVPASALAEHADTVAVCLSKGLGAPMGAVLACPAALAGRIRTMRRALGGGQRQVGIAAAAGLVAIRSMVARLGEDHETAARLSAQLREQAPALRVSVPQTNIVMVDTSQTGRPAQQWAADLAQSGVLVRPWSRNVLRCVTHRHIVSTDVDQACQVFAALAVQGR</sequence>
<dbReference type="InterPro" id="IPR015422">
    <property type="entry name" value="PyrdxlP-dep_Trfase_small"/>
</dbReference>
<dbReference type="FunFam" id="3.40.640.10:FF:000030">
    <property type="entry name" value="Low-specificity L-threonine aldolase"/>
    <property type="match status" value="1"/>
</dbReference>
<evidence type="ECO:0000256" key="1">
    <source>
        <dbReference type="ARBA" id="ARBA00001933"/>
    </source>
</evidence>
<feature type="domain" description="Aromatic amino acid beta-eliminating lyase/threonine aldolase" evidence="7">
    <location>
        <begin position="13"/>
        <end position="295"/>
    </location>
</feature>
<evidence type="ECO:0000313" key="8">
    <source>
        <dbReference type="EMBL" id="ARP94551.1"/>
    </source>
</evidence>
<organism evidence="8 9">
    <name type="scientific">Bordetella genomosp. 13</name>
    <dbReference type="NCBI Taxonomy" id="463040"/>
    <lineage>
        <taxon>Bacteria</taxon>
        <taxon>Pseudomonadati</taxon>
        <taxon>Pseudomonadota</taxon>
        <taxon>Betaproteobacteria</taxon>
        <taxon>Burkholderiales</taxon>
        <taxon>Alcaligenaceae</taxon>
        <taxon>Bordetella</taxon>
    </lineage>
</organism>
<evidence type="ECO:0000256" key="5">
    <source>
        <dbReference type="ARBA" id="ARBA00023239"/>
    </source>
</evidence>
<dbReference type="NCBIfam" id="NF041359">
    <property type="entry name" value="GntG_guanitoxin"/>
    <property type="match status" value="1"/>
</dbReference>
<evidence type="ECO:0000256" key="4">
    <source>
        <dbReference type="ARBA" id="ARBA00022898"/>
    </source>
</evidence>
<feature type="modified residue" description="N6-(pyridoxal phosphate)lysine" evidence="6">
    <location>
        <position position="207"/>
    </location>
</feature>
<evidence type="ECO:0000313" key="9">
    <source>
        <dbReference type="Proteomes" id="UP000194161"/>
    </source>
</evidence>
<keyword evidence="9" id="KW-1185">Reference proteome</keyword>
<dbReference type="OrthoDB" id="9774495at2"/>
<comment type="similarity">
    <text evidence="2">Belongs to the threonine aldolase family.</text>
</comment>
<dbReference type="PANTHER" id="PTHR48097">
    <property type="entry name" value="L-THREONINE ALDOLASE-RELATED"/>
    <property type="match status" value="1"/>
</dbReference>
<gene>
    <name evidence="8" type="ORF">CAL15_09220</name>
</gene>
<accession>A0A1W6ZB16</accession>
<protein>
    <submittedName>
        <fullName evidence="8">Threonine aldolase</fullName>
    </submittedName>
</protein>
<dbReference type="InterPro" id="IPR023603">
    <property type="entry name" value="Low_specificity_L-TA-like"/>
</dbReference>
<dbReference type="InterPro" id="IPR015421">
    <property type="entry name" value="PyrdxlP-dep_Trfase_major"/>
</dbReference>
<proteinExistence type="inferred from homology"/>
<dbReference type="PIRSF" id="PIRSF017617">
    <property type="entry name" value="Thr_aldolase"/>
    <property type="match status" value="1"/>
</dbReference>
<evidence type="ECO:0000259" key="7">
    <source>
        <dbReference type="Pfam" id="PF01212"/>
    </source>
</evidence>
<evidence type="ECO:0000256" key="2">
    <source>
        <dbReference type="ARBA" id="ARBA00006966"/>
    </source>
</evidence>
<dbReference type="InterPro" id="IPR001597">
    <property type="entry name" value="ArAA_b-elim_lyase/Thr_aldolase"/>
</dbReference>
<dbReference type="KEGG" id="bgm:CAL15_09220"/>
<comment type="subunit">
    <text evidence="3">Homotetramer.</text>
</comment>
<keyword evidence="5" id="KW-0456">Lyase</keyword>
<evidence type="ECO:0000256" key="6">
    <source>
        <dbReference type="PIRSR" id="PIRSR017617-1"/>
    </source>
</evidence>
<dbReference type="Gene3D" id="3.40.640.10">
    <property type="entry name" value="Type I PLP-dependent aspartate aminotransferase-like (Major domain)"/>
    <property type="match status" value="1"/>
</dbReference>
<dbReference type="Gene3D" id="3.90.1150.10">
    <property type="entry name" value="Aspartate Aminotransferase, domain 1"/>
    <property type="match status" value="1"/>
</dbReference>
<dbReference type="GO" id="GO:0006545">
    <property type="term" value="P:glycine biosynthetic process"/>
    <property type="evidence" value="ECO:0007669"/>
    <property type="project" value="TreeGrafter"/>
</dbReference>
<dbReference type="AlphaFoldDB" id="A0A1W6ZB16"/>
<reference evidence="8 9" key="1">
    <citation type="submission" date="2017-05" db="EMBL/GenBank/DDBJ databases">
        <title>Complete and WGS of Bordetella genogroups.</title>
        <authorList>
            <person name="Spilker T."/>
            <person name="LiPuma J."/>
        </authorList>
    </citation>
    <scope>NUCLEOTIDE SEQUENCE [LARGE SCALE GENOMIC DNA]</scope>
    <source>
        <strain evidence="8 9">AU7206</strain>
    </source>
</reference>
<dbReference type="SUPFAM" id="SSF53383">
    <property type="entry name" value="PLP-dependent transferases"/>
    <property type="match status" value="1"/>
</dbReference>
<dbReference type="RefSeq" id="WP_086078320.1">
    <property type="nucleotide sequence ID" value="NZ_CP021111.1"/>
</dbReference>
<dbReference type="Proteomes" id="UP000194161">
    <property type="component" value="Chromosome"/>
</dbReference>
<dbReference type="EMBL" id="CP021111">
    <property type="protein sequence ID" value="ARP94551.1"/>
    <property type="molecule type" value="Genomic_DNA"/>
</dbReference>
<dbReference type="GO" id="GO:0008732">
    <property type="term" value="F:L-allo-threonine aldolase activity"/>
    <property type="evidence" value="ECO:0007669"/>
    <property type="project" value="TreeGrafter"/>
</dbReference>
<dbReference type="InterPro" id="IPR015424">
    <property type="entry name" value="PyrdxlP-dep_Trfase"/>
</dbReference>
<evidence type="ECO:0000256" key="3">
    <source>
        <dbReference type="ARBA" id="ARBA00011881"/>
    </source>
</evidence>
<comment type="cofactor">
    <cofactor evidence="1">
        <name>pyridoxal 5'-phosphate</name>
        <dbReference type="ChEBI" id="CHEBI:597326"/>
    </cofactor>
</comment>
<dbReference type="PANTHER" id="PTHR48097:SF9">
    <property type="entry name" value="L-THREONINE ALDOLASE"/>
    <property type="match status" value="1"/>
</dbReference>
<name>A0A1W6ZB16_9BORD</name>
<dbReference type="GO" id="GO:0005829">
    <property type="term" value="C:cytosol"/>
    <property type="evidence" value="ECO:0007669"/>
    <property type="project" value="TreeGrafter"/>
</dbReference>